<reference evidence="4 5" key="1">
    <citation type="submission" date="2019-12" db="EMBL/GenBank/DDBJ databases">
        <authorList>
            <person name="Li M."/>
        </authorList>
    </citation>
    <scope>NUCLEOTIDE SEQUENCE [LARGE SCALE GENOMIC DNA]</scope>
    <source>
        <strain evidence="4 5">GBMRC 2046</strain>
    </source>
</reference>
<dbReference type="InterPro" id="IPR001054">
    <property type="entry name" value="A/G_cyclase"/>
</dbReference>
<evidence type="ECO:0000259" key="2">
    <source>
        <dbReference type="PROSITE" id="PS50125"/>
    </source>
</evidence>
<evidence type="ECO:0000259" key="3">
    <source>
        <dbReference type="PROSITE" id="PS50885"/>
    </source>
</evidence>
<dbReference type="SUPFAM" id="SSF55073">
    <property type="entry name" value="Nucleotide cyclase"/>
    <property type="match status" value="1"/>
</dbReference>
<dbReference type="AlphaFoldDB" id="A0A7X3LV48"/>
<dbReference type="Gene3D" id="3.30.70.1230">
    <property type="entry name" value="Nucleotide cyclase"/>
    <property type="match status" value="1"/>
</dbReference>
<name>A0A7X3LV48_9HYPH</name>
<dbReference type="SMART" id="SM00304">
    <property type="entry name" value="HAMP"/>
    <property type="match status" value="1"/>
</dbReference>
<dbReference type="Gene3D" id="3.30.450.20">
    <property type="entry name" value="PAS domain"/>
    <property type="match status" value="1"/>
</dbReference>
<keyword evidence="1" id="KW-0812">Transmembrane</keyword>
<evidence type="ECO:0000313" key="5">
    <source>
        <dbReference type="Proteomes" id="UP000433101"/>
    </source>
</evidence>
<dbReference type="InterPro" id="IPR029787">
    <property type="entry name" value="Nucleotide_cyclase"/>
</dbReference>
<accession>A0A7X3LV48</accession>
<sequence>MKSRRRQAVSALKDKKTGRMSLATIVASAFGGLVAVSMLLVLYLAVMANRENTFSLLNDKTVLIVRALKERVESHLEPVGKSVAALKRMFEDGDISGADFNLMRLALSGAILSNPSIDVIVFTDTEQNESGIYQDENGKLWPFRRNPTPEIAQRYVLPKLEPDAPPTWGPLIESQGRVYANVTVPLVRGGKLAGYLTAAVSTDEIGKAVQELDEGSDATVFIITDEDTVISHSDTDDLQAGRKKEIVLPTTIADLADPVLLRLSSTPVMGDFKAAEDAGVDVRRIGDGPEHSNYIAMTATISGYSTEPWLVGEYVRSTSISREVHRLRGSAIIGLGAVLLAFLVAVWLARRSARPLREIAARAEYVGKLDFEQVNPLPRSRIRELDQVSLAFNAMVSGLRAMNTYVPRTLFNKLMRLGFDGASKAREAELTFVFTDISGFTSLSEKMSAVETADVLNAHFRLLVEAAEEEGGTVDKFIGDGMLAFWGAPDARPDHAQAALRACLKMAHAQHKANEEAMRLGKPVLRLRIGVHTGTAVVGNVGAHDRWNYTVVGDAVNTCERLQALGRTVVTEDDTVILASADTLARIPGITGVEPVGEQHLRGREANIEVWRVHSNASWPAEGRIFAQGQRGVA</sequence>
<dbReference type="GO" id="GO:0004016">
    <property type="term" value="F:adenylate cyclase activity"/>
    <property type="evidence" value="ECO:0007669"/>
    <property type="project" value="UniProtKB-ARBA"/>
</dbReference>
<keyword evidence="1" id="KW-1133">Transmembrane helix</keyword>
<dbReference type="Pfam" id="PF00211">
    <property type="entry name" value="Guanylate_cyc"/>
    <property type="match status" value="1"/>
</dbReference>
<protein>
    <submittedName>
        <fullName evidence="4">HAMP domain-containing protein</fullName>
    </submittedName>
</protein>
<feature type="domain" description="Guanylate cyclase" evidence="2">
    <location>
        <begin position="431"/>
        <end position="563"/>
    </location>
</feature>
<organism evidence="4 5">
    <name type="scientific">Stappia sediminis</name>
    <dbReference type="NCBI Taxonomy" id="2692190"/>
    <lineage>
        <taxon>Bacteria</taxon>
        <taxon>Pseudomonadati</taxon>
        <taxon>Pseudomonadota</taxon>
        <taxon>Alphaproteobacteria</taxon>
        <taxon>Hyphomicrobiales</taxon>
        <taxon>Stappiaceae</taxon>
        <taxon>Stappia</taxon>
    </lineage>
</organism>
<dbReference type="Pfam" id="PF00672">
    <property type="entry name" value="HAMP"/>
    <property type="match status" value="1"/>
</dbReference>
<dbReference type="EMBL" id="WUMV01000005">
    <property type="protein sequence ID" value="MXN65679.1"/>
    <property type="molecule type" value="Genomic_DNA"/>
</dbReference>
<dbReference type="InterPro" id="IPR050697">
    <property type="entry name" value="Adenylyl/Guanylyl_Cyclase_3/4"/>
</dbReference>
<feature type="transmembrane region" description="Helical" evidence="1">
    <location>
        <begin position="21"/>
        <end position="46"/>
    </location>
</feature>
<dbReference type="CDD" id="cd07302">
    <property type="entry name" value="CHD"/>
    <property type="match status" value="1"/>
</dbReference>
<dbReference type="SMART" id="SM00044">
    <property type="entry name" value="CYCc"/>
    <property type="match status" value="1"/>
</dbReference>
<evidence type="ECO:0000256" key="1">
    <source>
        <dbReference type="SAM" id="Phobius"/>
    </source>
</evidence>
<dbReference type="InterPro" id="IPR003660">
    <property type="entry name" value="HAMP_dom"/>
</dbReference>
<dbReference type="PANTHER" id="PTHR43081:SF1">
    <property type="entry name" value="ADENYLATE CYCLASE, TERMINAL-DIFFERENTIATION SPECIFIC"/>
    <property type="match status" value="1"/>
</dbReference>
<dbReference type="CDD" id="cd06225">
    <property type="entry name" value="HAMP"/>
    <property type="match status" value="1"/>
</dbReference>
<feature type="domain" description="HAMP" evidence="3">
    <location>
        <begin position="350"/>
        <end position="404"/>
    </location>
</feature>
<dbReference type="Gene3D" id="6.10.340.10">
    <property type="match status" value="1"/>
</dbReference>
<keyword evidence="1" id="KW-0472">Membrane</keyword>
<dbReference type="RefSeq" id="WP_160775936.1">
    <property type="nucleotide sequence ID" value="NZ_WUMV01000005.1"/>
</dbReference>
<dbReference type="PANTHER" id="PTHR43081">
    <property type="entry name" value="ADENYLATE CYCLASE, TERMINAL-DIFFERENTIATION SPECIFIC-RELATED"/>
    <property type="match status" value="1"/>
</dbReference>
<proteinExistence type="predicted"/>
<feature type="transmembrane region" description="Helical" evidence="1">
    <location>
        <begin position="329"/>
        <end position="349"/>
    </location>
</feature>
<dbReference type="GO" id="GO:0016020">
    <property type="term" value="C:membrane"/>
    <property type="evidence" value="ECO:0007669"/>
    <property type="project" value="InterPro"/>
</dbReference>
<comment type="caution">
    <text evidence="4">The sequence shown here is derived from an EMBL/GenBank/DDBJ whole genome shotgun (WGS) entry which is preliminary data.</text>
</comment>
<evidence type="ECO:0000313" key="4">
    <source>
        <dbReference type="EMBL" id="MXN65679.1"/>
    </source>
</evidence>
<dbReference type="Proteomes" id="UP000433101">
    <property type="component" value="Unassembled WGS sequence"/>
</dbReference>
<dbReference type="GO" id="GO:0035556">
    <property type="term" value="P:intracellular signal transduction"/>
    <property type="evidence" value="ECO:0007669"/>
    <property type="project" value="InterPro"/>
</dbReference>
<dbReference type="GO" id="GO:0009190">
    <property type="term" value="P:cyclic nucleotide biosynthetic process"/>
    <property type="evidence" value="ECO:0007669"/>
    <property type="project" value="InterPro"/>
</dbReference>
<dbReference type="PROSITE" id="PS50885">
    <property type="entry name" value="HAMP"/>
    <property type="match status" value="1"/>
</dbReference>
<gene>
    <name evidence="4" type="ORF">GR183_12260</name>
</gene>
<keyword evidence="5" id="KW-1185">Reference proteome</keyword>
<dbReference type="PROSITE" id="PS50125">
    <property type="entry name" value="GUANYLATE_CYCLASE_2"/>
    <property type="match status" value="1"/>
</dbReference>